<comment type="caution">
    <text evidence="2">The sequence shown here is derived from an EMBL/GenBank/DDBJ whole genome shotgun (WGS) entry which is preliminary data.</text>
</comment>
<accession>A0A177N7N4</accession>
<keyword evidence="3" id="KW-1185">Reference proteome</keyword>
<dbReference type="InterPro" id="IPR016187">
    <property type="entry name" value="CTDL_fold"/>
</dbReference>
<feature type="domain" description="Sulfatase-modifying factor enzyme-like" evidence="1">
    <location>
        <begin position="44"/>
        <end position="320"/>
    </location>
</feature>
<evidence type="ECO:0000313" key="3">
    <source>
        <dbReference type="Proteomes" id="UP000077628"/>
    </source>
</evidence>
<evidence type="ECO:0000259" key="1">
    <source>
        <dbReference type="Pfam" id="PF03781"/>
    </source>
</evidence>
<dbReference type="InterPro" id="IPR051043">
    <property type="entry name" value="Sulfatase_Mod_Factor_Kinase"/>
</dbReference>
<dbReference type="SUPFAM" id="SSF56436">
    <property type="entry name" value="C-type lectin-like"/>
    <property type="match status" value="1"/>
</dbReference>
<dbReference type="InterPro" id="IPR005532">
    <property type="entry name" value="SUMF_dom"/>
</dbReference>
<dbReference type="EMBL" id="LUUK01000209">
    <property type="protein sequence ID" value="OAI13513.1"/>
    <property type="molecule type" value="Genomic_DNA"/>
</dbReference>
<reference evidence="3" key="1">
    <citation type="submission" date="2016-03" db="EMBL/GenBank/DDBJ databases">
        <authorList>
            <person name="Heylen K."/>
            <person name="De Vos P."/>
            <person name="Vekeman B."/>
        </authorList>
    </citation>
    <scope>NUCLEOTIDE SEQUENCE [LARGE SCALE GENOMIC DNA]</scope>
    <source>
        <strain evidence="3">R-45383</strain>
    </source>
</reference>
<dbReference type="Gene3D" id="3.90.1580.10">
    <property type="entry name" value="paralog of FGE (formylglycine-generating enzyme)"/>
    <property type="match status" value="1"/>
</dbReference>
<proteinExistence type="predicted"/>
<protein>
    <recommendedName>
        <fullName evidence="1">Sulfatase-modifying factor enzyme-like domain-containing protein</fullName>
    </recommendedName>
</protein>
<dbReference type="Proteomes" id="UP000077628">
    <property type="component" value="Unassembled WGS sequence"/>
</dbReference>
<dbReference type="Pfam" id="PF03781">
    <property type="entry name" value="FGE-sulfatase"/>
    <property type="match status" value="1"/>
</dbReference>
<dbReference type="PANTHER" id="PTHR23150:SF35">
    <property type="entry name" value="BLL6746 PROTEIN"/>
    <property type="match status" value="1"/>
</dbReference>
<dbReference type="AlphaFoldDB" id="A0A177N7N4"/>
<evidence type="ECO:0000313" key="2">
    <source>
        <dbReference type="EMBL" id="OAI13513.1"/>
    </source>
</evidence>
<dbReference type="PANTHER" id="PTHR23150">
    <property type="entry name" value="SULFATASE MODIFYING FACTOR 1, 2"/>
    <property type="match status" value="1"/>
</dbReference>
<organism evidence="2 3">
    <name type="scientific">Methylomonas koyamae</name>
    <dbReference type="NCBI Taxonomy" id="702114"/>
    <lineage>
        <taxon>Bacteria</taxon>
        <taxon>Pseudomonadati</taxon>
        <taxon>Pseudomonadota</taxon>
        <taxon>Gammaproteobacteria</taxon>
        <taxon>Methylococcales</taxon>
        <taxon>Methylococcaceae</taxon>
        <taxon>Methylomonas</taxon>
    </lineage>
</organism>
<sequence length="322" mass="35222">MPLLFATPLLAEQSAIRQASAQPPTDKSLSAELGSVCNPRADTGPEMVLIAAGDFKMGSPEGEAGRYDDESPQHAVTISRPFALGRCEVTVGEFRRFVEATAYKTSAERGAGCRSLDKTTNSWKENPALNWRNPGFAPYDERHPVVCVSWDDAQAYIAWLNRELGLPANTYRLPSEAEWEYAARAGSDTAYFWGDAEQCGFANGADQTTKQSNSDLIDKAWTFADCSDGFAFTAPVASLQANGFGLFDTTGNAVEWVQDCWHDKYDGAPKDGSAWEPGTCEQRALRGGSWLYRPSNLRSAYRGRGRPDEANDGTGFRLARTL</sequence>
<dbReference type="InterPro" id="IPR042095">
    <property type="entry name" value="SUMF_sf"/>
</dbReference>
<dbReference type="GO" id="GO:0120147">
    <property type="term" value="F:formylglycine-generating oxidase activity"/>
    <property type="evidence" value="ECO:0007669"/>
    <property type="project" value="TreeGrafter"/>
</dbReference>
<name>A0A177N7N4_9GAMM</name>
<gene>
    <name evidence="2" type="ORF">A1355_13485</name>
</gene>
<dbReference type="STRING" id="702114.A1355_13485"/>